<gene>
    <name evidence="2" type="ORF">GWO12_09115</name>
</gene>
<name>A0AAE5CC30_9BACT</name>
<dbReference type="InterPro" id="IPR051311">
    <property type="entry name" value="DedA_domain"/>
</dbReference>
<feature type="transmembrane region" description="Helical" evidence="1">
    <location>
        <begin position="191"/>
        <end position="210"/>
    </location>
</feature>
<keyword evidence="1" id="KW-0472">Membrane</keyword>
<feature type="transmembrane region" description="Helical" evidence="1">
    <location>
        <begin position="35"/>
        <end position="64"/>
    </location>
</feature>
<sequence length="211" mass="23088">MVAGLSHKASVGEGARRGYVRRLYDWVLSWAETPYGALALFVLAFIEASFFIVPPDVLLIALCVGQARRSLYFALLCTAGSVLGGVFGYVIGVELYETIGRPIIEFYSAGDAFLYVGEQYRANLVLALGTAGFTPIPYKVFTIAAGAFAVPFLPFVAISAVSRGARFFLVAALIRIWGPRIRVFIDRYFNILTIAFVVALILGFLVLKFVH</sequence>
<dbReference type="PANTHER" id="PTHR42709">
    <property type="entry name" value="ALKALINE PHOSPHATASE LIKE PROTEIN"/>
    <property type="match status" value="1"/>
</dbReference>
<evidence type="ECO:0000256" key="1">
    <source>
        <dbReference type="SAM" id="Phobius"/>
    </source>
</evidence>
<reference evidence="2 3" key="1">
    <citation type="submission" date="2020-01" db="EMBL/GenBank/DDBJ databases">
        <title>Genomes assembled from Gulf of Kutch pelagic sediment metagenomes.</title>
        <authorList>
            <person name="Chandrashekar M."/>
            <person name="Mahajan M.S."/>
            <person name="Dave K.J."/>
            <person name="Vatsa P."/>
            <person name="Nathani N.M."/>
        </authorList>
    </citation>
    <scope>NUCLEOTIDE SEQUENCE [LARGE SCALE GENOMIC DNA]</scope>
    <source>
        <strain evidence="2">KS3-K002</strain>
    </source>
</reference>
<dbReference type="AlphaFoldDB" id="A0AAE5CC30"/>
<comment type="caution">
    <text evidence="2">The sequence shown here is derived from an EMBL/GenBank/DDBJ whole genome shotgun (WGS) entry which is preliminary data.</text>
</comment>
<protein>
    <submittedName>
        <fullName evidence="2">DedA family protein</fullName>
    </submittedName>
</protein>
<keyword evidence="1" id="KW-0812">Transmembrane</keyword>
<dbReference type="GO" id="GO:0005886">
    <property type="term" value="C:plasma membrane"/>
    <property type="evidence" value="ECO:0007669"/>
    <property type="project" value="TreeGrafter"/>
</dbReference>
<evidence type="ECO:0000313" key="2">
    <source>
        <dbReference type="EMBL" id="NIR75258.1"/>
    </source>
</evidence>
<feature type="transmembrane region" description="Helical" evidence="1">
    <location>
        <begin position="71"/>
        <end position="91"/>
    </location>
</feature>
<dbReference type="Proteomes" id="UP000702544">
    <property type="component" value="Unassembled WGS sequence"/>
</dbReference>
<evidence type="ECO:0000313" key="3">
    <source>
        <dbReference type="Proteomes" id="UP000702544"/>
    </source>
</evidence>
<dbReference type="EMBL" id="JAACAK010000067">
    <property type="protein sequence ID" value="NIR75258.1"/>
    <property type="molecule type" value="Genomic_DNA"/>
</dbReference>
<accession>A0AAE5CC30</accession>
<proteinExistence type="predicted"/>
<feature type="transmembrane region" description="Helical" evidence="1">
    <location>
        <begin position="140"/>
        <end position="160"/>
    </location>
</feature>
<organism evidence="2 3">
    <name type="scientific">Candidatus Kutchimonas denitrificans</name>
    <dbReference type="NCBI Taxonomy" id="3056748"/>
    <lineage>
        <taxon>Bacteria</taxon>
        <taxon>Pseudomonadati</taxon>
        <taxon>Gemmatimonadota</taxon>
        <taxon>Gemmatimonadia</taxon>
        <taxon>Candidatus Palauibacterales</taxon>
        <taxon>Candidatus Palauibacteraceae</taxon>
        <taxon>Candidatus Kutchimonas</taxon>
    </lineage>
</organism>
<dbReference type="PANTHER" id="PTHR42709:SF11">
    <property type="entry name" value="DEDA FAMILY PROTEIN"/>
    <property type="match status" value="1"/>
</dbReference>
<keyword evidence="1" id="KW-1133">Transmembrane helix</keyword>